<dbReference type="RefSeq" id="WP_100771750.1">
    <property type="nucleotide sequence ID" value="NZ_PIQN01000011.1"/>
</dbReference>
<evidence type="ECO:0000259" key="2">
    <source>
        <dbReference type="Pfam" id="PF08327"/>
    </source>
</evidence>
<dbReference type="EMBL" id="PIQN01000011">
    <property type="protein sequence ID" value="PKA42445.1"/>
    <property type="molecule type" value="Genomic_DNA"/>
</dbReference>
<name>A0A2N0D8K2_RHISU</name>
<reference evidence="3 4" key="1">
    <citation type="submission" date="2017-11" db="EMBL/GenBank/DDBJ databases">
        <authorList>
            <person name="Han C.G."/>
        </authorList>
    </citation>
    <scope>NUCLEOTIDE SEQUENCE [LARGE SCALE GENOMIC DNA]</scope>
    <source>
        <strain evidence="3 4">HCNT1</strain>
    </source>
</reference>
<dbReference type="Proteomes" id="UP000232164">
    <property type="component" value="Unassembled WGS sequence"/>
</dbReference>
<feature type="domain" description="Activator of Hsp90 ATPase homologue 1/2-like C-terminal" evidence="2">
    <location>
        <begin position="15"/>
        <end position="139"/>
    </location>
</feature>
<evidence type="ECO:0000256" key="1">
    <source>
        <dbReference type="ARBA" id="ARBA00006817"/>
    </source>
</evidence>
<reference evidence="3 4" key="2">
    <citation type="submission" date="2017-12" db="EMBL/GenBank/DDBJ databases">
        <title>Genome sequence of Rhizobium sullae HCNT1 isolated from Sulla coronaria nodules and featuring peculiar denitrification phenotypes.</title>
        <authorList>
            <person name="De Diego-Diaz B."/>
            <person name="Treu L."/>
            <person name="Campanaro S."/>
            <person name="Da Silva Duarte V."/>
            <person name="Basaglia M."/>
            <person name="Favaro L."/>
            <person name="Casella S."/>
            <person name="Squartini A."/>
        </authorList>
    </citation>
    <scope>NUCLEOTIDE SEQUENCE [LARGE SCALE GENOMIC DNA]</scope>
    <source>
        <strain evidence="3 4">HCNT1</strain>
    </source>
</reference>
<dbReference type="STRING" id="1041146.GCA_000427985_02529"/>
<accession>A0A2N0D8K2</accession>
<evidence type="ECO:0000313" key="3">
    <source>
        <dbReference type="EMBL" id="PKA42445.1"/>
    </source>
</evidence>
<dbReference type="AlphaFoldDB" id="A0A2N0D8K2"/>
<sequence length="148" mass="17166">MTEAKSIVVERRMQHPPERIWRALTQTELIAEWLMQNDFEPTVGHRFQFRAKPMPGWSGITNCEVLEVDVPKRLVYRWGDGTESDSGLSTVVTWTLTPADNDTLVRMEQSGFRPQDEAGYKGMGSGWPRILERLEQIMEREIPPRRSH</sequence>
<dbReference type="InterPro" id="IPR013538">
    <property type="entry name" value="ASHA1/2-like_C"/>
</dbReference>
<gene>
    <name evidence="3" type="ORF">CWR43_16620</name>
</gene>
<evidence type="ECO:0000313" key="4">
    <source>
        <dbReference type="Proteomes" id="UP000232164"/>
    </source>
</evidence>
<protein>
    <submittedName>
        <fullName evidence="3">Polyketide cyclase</fullName>
    </submittedName>
</protein>
<dbReference type="Pfam" id="PF08327">
    <property type="entry name" value="AHSA1"/>
    <property type="match status" value="1"/>
</dbReference>
<dbReference type="CDD" id="cd07814">
    <property type="entry name" value="SRPBCC_CalC_Aha1-like"/>
    <property type="match status" value="1"/>
</dbReference>
<comment type="similarity">
    <text evidence="1">Belongs to the AHA1 family.</text>
</comment>
<organism evidence="3 4">
    <name type="scientific">Rhizobium sullae</name>
    <name type="common">Rhizobium hedysari</name>
    <dbReference type="NCBI Taxonomy" id="50338"/>
    <lineage>
        <taxon>Bacteria</taxon>
        <taxon>Pseudomonadati</taxon>
        <taxon>Pseudomonadota</taxon>
        <taxon>Alphaproteobacteria</taxon>
        <taxon>Hyphomicrobiales</taxon>
        <taxon>Rhizobiaceae</taxon>
        <taxon>Rhizobium/Agrobacterium group</taxon>
        <taxon>Rhizobium</taxon>
    </lineage>
</organism>
<proteinExistence type="inferred from homology"/>
<dbReference type="InterPro" id="IPR023393">
    <property type="entry name" value="START-like_dom_sf"/>
</dbReference>
<dbReference type="SUPFAM" id="SSF55961">
    <property type="entry name" value="Bet v1-like"/>
    <property type="match status" value="1"/>
</dbReference>
<dbReference type="Gene3D" id="3.30.530.20">
    <property type="match status" value="1"/>
</dbReference>
<comment type="caution">
    <text evidence="3">The sequence shown here is derived from an EMBL/GenBank/DDBJ whole genome shotgun (WGS) entry which is preliminary data.</text>
</comment>